<accession>A0A7J8ZCN2</accession>
<feature type="domain" description="DUF4283" evidence="1">
    <location>
        <begin position="5"/>
        <end position="83"/>
    </location>
</feature>
<comment type="caution">
    <text evidence="2">The sequence shown here is derived from an EMBL/GenBank/DDBJ whole genome shotgun (WGS) entry which is preliminary data.</text>
</comment>
<protein>
    <recommendedName>
        <fullName evidence="1">DUF4283 domain-containing protein</fullName>
    </recommendedName>
</protein>
<dbReference type="AlphaFoldDB" id="A0A7J8ZCN2"/>
<dbReference type="PANTHER" id="PTHR31286:SF153">
    <property type="entry name" value="DUF4283 DOMAIN PROTEIN"/>
    <property type="match status" value="1"/>
</dbReference>
<keyword evidence="3" id="KW-1185">Reference proteome</keyword>
<dbReference type="InterPro" id="IPR040256">
    <property type="entry name" value="At4g02000-like"/>
</dbReference>
<dbReference type="InterPro" id="IPR025558">
    <property type="entry name" value="DUF4283"/>
</dbReference>
<organism evidence="2 3">
    <name type="scientific">Gossypium laxum</name>
    <dbReference type="NCBI Taxonomy" id="34288"/>
    <lineage>
        <taxon>Eukaryota</taxon>
        <taxon>Viridiplantae</taxon>
        <taxon>Streptophyta</taxon>
        <taxon>Embryophyta</taxon>
        <taxon>Tracheophyta</taxon>
        <taxon>Spermatophyta</taxon>
        <taxon>Magnoliopsida</taxon>
        <taxon>eudicotyledons</taxon>
        <taxon>Gunneridae</taxon>
        <taxon>Pentapetalae</taxon>
        <taxon>rosids</taxon>
        <taxon>malvids</taxon>
        <taxon>Malvales</taxon>
        <taxon>Malvaceae</taxon>
        <taxon>Malvoideae</taxon>
        <taxon>Gossypium</taxon>
    </lineage>
</organism>
<gene>
    <name evidence="2" type="ORF">Golax_024615</name>
</gene>
<dbReference type="Pfam" id="PF14111">
    <property type="entry name" value="DUF4283"/>
    <property type="match status" value="1"/>
</dbReference>
<evidence type="ECO:0000313" key="3">
    <source>
        <dbReference type="Proteomes" id="UP000593574"/>
    </source>
</evidence>
<dbReference type="Proteomes" id="UP000593574">
    <property type="component" value="Unassembled WGS sequence"/>
</dbReference>
<dbReference type="PANTHER" id="PTHR31286">
    <property type="entry name" value="GLYCINE-RICH CELL WALL STRUCTURAL PROTEIN 1.8-LIKE"/>
    <property type="match status" value="1"/>
</dbReference>
<dbReference type="EMBL" id="JABEZV010000004">
    <property type="protein sequence ID" value="MBA0709588.1"/>
    <property type="molecule type" value="Genomic_DNA"/>
</dbReference>
<evidence type="ECO:0000259" key="1">
    <source>
        <dbReference type="Pfam" id="PF14111"/>
    </source>
</evidence>
<evidence type="ECO:0000313" key="2">
    <source>
        <dbReference type="EMBL" id="MBA0709588.1"/>
    </source>
</evidence>
<feature type="non-terminal residue" evidence="2">
    <location>
        <position position="271"/>
    </location>
</feature>
<sequence>MVTEFSMVECFLTASIVHFPAMKSTMENVWHPIRGVQISDLRDKRFLFKFFYRMDLERVINGAHWTFNNHLMVFHRLEKGEDPVKVPLLFVNFWVQVHDLPMSLFSKTIERQLGEFLGKFLEYDSKSLIRGVRTFFRIRVQLDEESIKLGWDLSLQAQSRRATAMFSVWLVESRDEGGLGSILSNEVLGNYRLVNGGLPLGWVESLTITLRTFSRSHIDMDVGEGDGGVAWRFTGFYGTLVEQIRKDSWNLLHHLKQESNLSWLVLGDFNE</sequence>
<name>A0A7J8ZCN2_9ROSI</name>
<proteinExistence type="predicted"/>
<reference evidence="2 3" key="1">
    <citation type="journal article" date="2019" name="Genome Biol. Evol.">
        <title>Insights into the evolution of the New World diploid cottons (Gossypium, subgenus Houzingenia) based on genome sequencing.</title>
        <authorList>
            <person name="Grover C.E."/>
            <person name="Arick M.A. 2nd"/>
            <person name="Thrash A."/>
            <person name="Conover J.L."/>
            <person name="Sanders W.S."/>
            <person name="Peterson D.G."/>
            <person name="Frelichowski J.E."/>
            <person name="Scheffler J.A."/>
            <person name="Scheffler B.E."/>
            <person name="Wendel J.F."/>
        </authorList>
    </citation>
    <scope>NUCLEOTIDE SEQUENCE [LARGE SCALE GENOMIC DNA]</scope>
    <source>
        <strain evidence="2">4</strain>
        <tissue evidence="2">Leaf</tissue>
    </source>
</reference>